<comment type="caution">
    <text evidence="1">The sequence shown here is derived from an EMBL/GenBank/DDBJ whole genome shotgun (WGS) entry which is preliminary data.</text>
</comment>
<proteinExistence type="predicted"/>
<reference evidence="1 2" key="1">
    <citation type="submission" date="2020-02" db="EMBL/GenBank/DDBJ databases">
        <title>Streptomyces malaysiensis DSM14702 (JHCC583434, PFL_A843) Genome sequencing and assembly.</title>
        <authorList>
            <person name="Samborskyy M."/>
        </authorList>
    </citation>
    <scope>NUCLEOTIDE SEQUENCE [LARGE SCALE GENOMIC DNA]</scope>
    <source>
        <strain evidence="1 2">DSM 14702</strain>
    </source>
</reference>
<evidence type="ECO:0000313" key="2">
    <source>
        <dbReference type="Proteomes" id="UP000536624"/>
    </source>
</evidence>
<protein>
    <submittedName>
        <fullName evidence="1">Uncharacterized protein</fullName>
    </submittedName>
</protein>
<dbReference type="EMBL" id="JAALLH010000002">
    <property type="protein sequence ID" value="NIY70276.1"/>
    <property type="molecule type" value="Genomic_DNA"/>
</dbReference>
<dbReference type="Proteomes" id="UP000536624">
    <property type="component" value="Unassembled WGS sequence"/>
</dbReference>
<name>A0A291T260_STRMQ</name>
<dbReference type="AlphaFoldDB" id="A0A291T260"/>
<organism evidence="1 2">
    <name type="scientific">Streptomyces malaysiensis</name>
    <dbReference type="NCBI Taxonomy" id="92644"/>
    <lineage>
        <taxon>Bacteria</taxon>
        <taxon>Bacillati</taxon>
        <taxon>Actinomycetota</taxon>
        <taxon>Actinomycetes</taxon>
        <taxon>Kitasatosporales</taxon>
        <taxon>Streptomycetaceae</taxon>
        <taxon>Streptomyces</taxon>
        <taxon>Streptomyces violaceusniger group</taxon>
    </lineage>
</organism>
<dbReference type="KEGG" id="smal:SMALA_7002"/>
<gene>
    <name evidence="1" type="ORF">SMALB_8407</name>
</gene>
<sequence>MLIDRVVAMTKTTTSTSIEINSSDIERSRHWDPVGAPGTVGPSGLLAQPR</sequence>
<accession>A0A291T260</accession>
<evidence type="ECO:0000313" key="1">
    <source>
        <dbReference type="EMBL" id="NIY70276.1"/>
    </source>
</evidence>